<name>A0AAN9FIZ7_CROPI</name>
<comment type="caution">
    <text evidence="2">The sequence shown here is derived from an EMBL/GenBank/DDBJ whole genome shotgun (WGS) entry which is preliminary data.</text>
</comment>
<evidence type="ECO:0000256" key="1">
    <source>
        <dbReference type="SAM" id="Phobius"/>
    </source>
</evidence>
<dbReference type="EMBL" id="JAYWIO010000003">
    <property type="protein sequence ID" value="KAK7276770.1"/>
    <property type="molecule type" value="Genomic_DNA"/>
</dbReference>
<gene>
    <name evidence="2" type="ORF">RIF29_17916</name>
</gene>
<dbReference type="AlphaFoldDB" id="A0AAN9FIZ7"/>
<keyword evidence="1" id="KW-0812">Transmembrane</keyword>
<evidence type="ECO:0000313" key="2">
    <source>
        <dbReference type="EMBL" id="KAK7276770.1"/>
    </source>
</evidence>
<sequence>MGVCRSLLSSGSSNLSKSATCMAHGLSGMTQLTVRGHPEVTQHKARSNSQKALLIFFHLYIFFLFVSVYSYFFCTLLTFHFHFRLLHSAATLKIKVLTSLRSLVGFEK</sequence>
<reference evidence="2 3" key="1">
    <citation type="submission" date="2024-01" db="EMBL/GenBank/DDBJ databases">
        <title>The genomes of 5 underutilized Papilionoideae crops provide insights into root nodulation and disease resistanc.</title>
        <authorList>
            <person name="Yuan L."/>
        </authorList>
    </citation>
    <scope>NUCLEOTIDE SEQUENCE [LARGE SCALE GENOMIC DNA]</scope>
    <source>
        <strain evidence="2">ZHUSHIDOU_FW_LH</strain>
        <tissue evidence="2">Leaf</tissue>
    </source>
</reference>
<protein>
    <submittedName>
        <fullName evidence="2">Uncharacterized protein</fullName>
    </submittedName>
</protein>
<proteinExistence type="predicted"/>
<feature type="transmembrane region" description="Helical" evidence="1">
    <location>
        <begin position="52"/>
        <end position="72"/>
    </location>
</feature>
<keyword evidence="1" id="KW-1133">Transmembrane helix</keyword>
<organism evidence="2 3">
    <name type="scientific">Crotalaria pallida</name>
    <name type="common">Smooth rattlebox</name>
    <name type="synonym">Crotalaria striata</name>
    <dbReference type="NCBI Taxonomy" id="3830"/>
    <lineage>
        <taxon>Eukaryota</taxon>
        <taxon>Viridiplantae</taxon>
        <taxon>Streptophyta</taxon>
        <taxon>Embryophyta</taxon>
        <taxon>Tracheophyta</taxon>
        <taxon>Spermatophyta</taxon>
        <taxon>Magnoliopsida</taxon>
        <taxon>eudicotyledons</taxon>
        <taxon>Gunneridae</taxon>
        <taxon>Pentapetalae</taxon>
        <taxon>rosids</taxon>
        <taxon>fabids</taxon>
        <taxon>Fabales</taxon>
        <taxon>Fabaceae</taxon>
        <taxon>Papilionoideae</taxon>
        <taxon>50 kb inversion clade</taxon>
        <taxon>genistoids sensu lato</taxon>
        <taxon>core genistoids</taxon>
        <taxon>Crotalarieae</taxon>
        <taxon>Crotalaria</taxon>
    </lineage>
</organism>
<evidence type="ECO:0000313" key="3">
    <source>
        <dbReference type="Proteomes" id="UP001372338"/>
    </source>
</evidence>
<keyword evidence="1" id="KW-0472">Membrane</keyword>
<keyword evidence="3" id="KW-1185">Reference proteome</keyword>
<accession>A0AAN9FIZ7</accession>
<dbReference type="Proteomes" id="UP001372338">
    <property type="component" value="Unassembled WGS sequence"/>
</dbReference>